<proteinExistence type="predicted"/>
<reference evidence="6 7" key="1">
    <citation type="journal article" date="2016" name="Mol. Biol. Evol.">
        <title>Comparative Genomics of Early-Diverging Mushroom-Forming Fungi Provides Insights into the Origins of Lignocellulose Decay Capabilities.</title>
        <authorList>
            <person name="Nagy L.G."/>
            <person name="Riley R."/>
            <person name="Tritt A."/>
            <person name="Adam C."/>
            <person name="Daum C."/>
            <person name="Floudas D."/>
            <person name="Sun H."/>
            <person name="Yadav J.S."/>
            <person name="Pangilinan J."/>
            <person name="Larsson K.H."/>
            <person name="Matsuura K."/>
            <person name="Barry K."/>
            <person name="Labutti K."/>
            <person name="Kuo R."/>
            <person name="Ohm R.A."/>
            <person name="Bhattacharya S.S."/>
            <person name="Shirouzu T."/>
            <person name="Yoshinaga Y."/>
            <person name="Martin F.M."/>
            <person name="Grigoriev I.V."/>
            <person name="Hibbett D.S."/>
        </authorList>
    </citation>
    <scope>NUCLEOTIDE SEQUENCE [LARGE SCALE GENOMIC DNA]</scope>
    <source>
        <strain evidence="6 7">TUFC12733</strain>
    </source>
</reference>
<dbReference type="EMBL" id="KV417295">
    <property type="protein sequence ID" value="KZO94311.1"/>
    <property type="molecule type" value="Genomic_DNA"/>
</dbReference>
<dbReference type="SUPFAM" id="SSF54373">
    <property type="entry name" value="FAD-linked reductases, C-terminal domain"/>
    <property type="match status" value="1"/>
</dbReference>
<dbReference type="PANTHER" id="PTHR46720">
    <property type="entry name" value="HYDROXYLASE, PUTATIVE (AFU_ORTHOLOGUE AFUA_3G01460)-RELATED"/>
    <property type="match status" value="1"/>
</dbReference>
<evidence type="ECO:0000256" key="4">
    <source>
        <dbReference type="SAM" id="Phobius"/>
    </source>
</evidence>
<evidence type="ECO:0000256" key="2">
    <source>
        <dbReference type="ARBA" id="ARBA00022827"/>
    </source>
</evidence>
<keyword evidence="4" id="KW-0472">Membrane</keyword>
<dbReference type="OrthoDB" id="417877at2759"/>
<evidence type="ECO:0000313" key="6">
    <source>
        <dbReference type="EMBL" id="KZO94311.1"/>
    </source>
</evidence>
<name>A0A167K6E3_CALVF</name>
<dbReference type="AlphaFoldDB" id="A0A167K6E3"/>
<dbReference type="InterPro" id="IPR002938">
    <property type="entry name" value="FAD-bd"/>
</dbReference>
<dbReference type="STRING" id="1330018.A0A167K6E3"/>
<evidence type="ECO:0000256" key="3">
    <source>
        <dbReference type="ARBA" id="ARBA00023002"/>
    </source>
</evidence>
<keyword evidence="4" id="KW-1133">Transmembrane helix</keyword>
<dbReference type="InterPro" id="IPR051104">
    <property type="entry name" value="FAD_monoxygenase"/>
</dbReference>
<dbReference type="PRINTS" id="PR00420">
    <property type="entry name" value="RNGMNOXGNASE"/>
</dbReference>
<keyword evidence="3" id="KW-0560">Oxidoreductase</keyword>
<dbReference type="GO" id="GO:0016491">
    <property type="term" value="F:oxidoreductase activity"/>
    <property type="evidence" value="ECO:0007669"/>
    <property type="project" value="UniProtKB-KW"/>
</dbReference>
<dbReference type="GO" id="GO:0071949">
    <property type="term" value="F:FAD binding"/>
    <property type="evidence" value="ECO:0007669"/>
    <property type="project" value="InterPro"/>
</dbReference>
<dbReference type="Pfam" id="PF01494">
    <property type="entry name" value="FAD_binding_3"/>
    <property type="match status" value="2"/>
</dbReference>
<protein>
    <submittedName>
        <fullName evidence="6">FAD/NAD(P)-binding domain-containing protein</fullName>
    </submittedName>
</protein>
<feature type="transmembrane region" description="Helical" evidence="4">
    <location>
        <begin position="12"/>
        <end position="30"/>
    </location>
</feature>
<dbReference type="InterPro" id="IPR036188">
    <property type="entry name" value="FAD/NAD-bd_sf"/>
</dbReference>
<dbReference type="SUPFAM" id="SSF51905">
    <property type="entry name" value="FAD/NAD(P)-binding domain"/>
    <property type="match status" value="1"/>
</dbReference>
<evidence type="ECO:0000259" key="5">
    <source>
        <dbReference type="Pfam" id="PF01494"/>
    </source>
</evidence>
<keyword evidence="2" id="KW-0274">FAD</keyword>
<accession>A0A167K6E3</accession>
<dbReference type="Proteomes" id="UP000076738">
    <property type="component" value="Unassembled WGS sequence"/>
</dbReference>
<dbReference type="GO" id="GO:0044550">
    <property type="term" value="P:secondary metabolite biosynthetic process"/>
    <property type="evidence" value="ECO:0007669"/>
    <property type="project" value="TreeGrafter"/>
</dbReference>
<keyword evidence="4" id="KW-0812">Transmembrane</keyword>
<keyword evidence="1" id="KW-0285">Flavoprotein</keyword>
<gene>
    <name evidence="6" type="ORF">CALVIDRAFT_484506</name>
</gene>
<organism evidence="6 7">
    <name type="scientific">Calocera viscosa (strain TUFC12733)</name>
    <dbReference type="NCBI Taxonomy" id="1330018"/>
    <lineage>
        <taxon>Eukaryota</taxon>
        <taxon>Fungi</taxon>
        <taxon>Dikarya</taxon>
        <taxon>Basidiomycota</taxon>
        <taxon>Agaricomycotina</taxon>
        <taxon>Dacrymycetes</taxon>
        <taxon>Dacrymycetales</taxon>
        <taxon>Dacrymycetaceae</taxon>
        <taxon>Calocera</taxon>
    </lineage>
</organism>
<sequence length="426" mass="47154">MGDLPTGTPLRIAILGGGIVGLSLAVALHMRGAPFTLYESAQRFSEIGAGIMMGQNALNVLRTLGLAEEYEQLARSSWREGGETGVFFQFRFGDGRDDGEPVGQLKMPSGKMSTHRAELLELLLRHVPPERVRFQKQLVGYAQLPGEALQLSFSDGTSQECDVLLGADGIKSTVRRLMYAGKESRQEPRWSGSYAYRALVPTDKVLAAVGQTITSTPIMWLERGRHLVNYLVAGGKYLNVVAIKTDYTQGRYPKWENHEWVEHNVDERELLSDFEGCGPQVKKIIDLVERPSRWALFDLPDLPYFVQGNVALIGDAAHAMMPHQGNGASQGIEDAHVLAHLLSHPKVTPDTVSSALKAYELVRKDRVQHIKELAYETGKLWELSTPVGDDVGMFAKAAGHNMDWVWGVDIDKQVQTAVSWFEMSLA</sequence>
<feature type="domain" description="FAD-binding" evidence="5">
    <location>
        <begin position="306"/>
        <end position="370"/>
    </location>
</feature>
<dbReference type="Gene3D" id="3.50.50.60">
    <property type="entry name" value="FAD/NAD(P)-binding domain"/>
    <property type="match status" value="1"/>
</dbReference>
<evidence type="ECO:0000256" key="1">
    <source>
        <dbReference type="ARBA" id="ARBA00022630"/>
    </source>
</evidence>
<evidence type="ECO:0000313" key="7">
    <source>
        <dbReference type="Proteomes" id="UP000076738"/>
    </source>
</evidence>
<feature type="domain" description="FAD-binding" evidence="5">
    <location>
        <begin position="12"/>
        <end position="178"/>
    </location>
</feature>
<keyword evidence="7" id="KW-1185">Reference proteome</keyword>
<dbReference type="PANTHER" id="PTHR46720:SF3">
    <property type="entry name" value="FAD-BINDING DOMAIN-CONTAINING PROTEIN-RELATED"/>
    <property type="match status" value="1"/>
</dbReference>